<evidence type="ECO:0000256" key="8">
    <source>
        <dbReference type="PROSITE-ProRule" id="PRU00071"/>
    </source>
</evidence>
<evidence type="ECO:0000256" key="3">
    <source>
        <dbReference type="ARBA" id="ARBA00022833"/>
    </source>
</evidence>
<keyword evidence="5 8" id="KW-0238">DNA-binding</keyword>
<keyword evidence="7 8" id="KW-0539">Nucleus</keyword>
<reference evidence="12 13" key="1">
    <citation type="submission" date="2020-08" db="EMBL/GenBank/DDBJ databases">
        <title>Plant Genome Project.</title>
        <authorList>
            <person name="Zhang R.-G."/>
        </authorList>
    </citation>
    <scope>NUCLEOTIDE SEQUENCE [LARGE SCALE GENOMIC DNA]</scope>
    <source>
        <tissue evidence="12">Rhizome</tissue>
    </source>
</reference>
<dbReference type="GO" id="GO:0005634">
    <property type="term" value="C:nucleus"/>
    <property type="evidence" value="ECO:0007669"/>
    <property type="project" value="UniProtKB-SubCell"/>
</dbReference>
<dbReference type="AlphaFoldDB" id="A0A8J5IQH2"/>
<evidence type="ECO:0000256" key="9">
    <source>
        <dbReference type="RuleBase" id="RU369094"/>
    </source>
</evidence>
<gene>
    <name evidence="12" type="ORF">ZIOFF_004166</name>
</gene>
<keyword evidence="13" id="KW-1185">Reference proteome</keyword>
<comment type="caution">
    <text evidence="12">The sequence shown here is derived from an EMBL/GenBank/DDBJ whole genome shotgun (WGS) entry which is preliminary data.</text>
</comment>
<accession>A0A8J5IQH2</accession>
<keyword evidence="3 9" id="KW-0862">Zinc</keyword>
<dbReference type="PANTHER" id="PTHR31992:SF62">
    <property type="entry name" value="DOF ZINC FINGER PROTEIN DOF3.1"/>
    <property type="match status" value="1"/>
</dbReference>
<proteinExistence type="predicted"/>
<dbReference type="Proteomes" id="UP000734854">
    <property type="component" value="Unassembled WGS sequence"/>
</dbReference>
<evidence type="ECO:0000256" key="5">
    <source>
        <dbReference type="ARBA" id="ARBA00023125"/>
    </source>
</evidence>
<dbReference type="InterPro" id="IPR003851">
    <property type="entry name" value="Znf_Dof"/>
</dbReference>
<keyword evidence="4 9" id="KW-0805">Transcription regulation</keyword>
<dbReference type="Pfam" id="PF02701">
    <property type="entry name" value="Zn_ribbon_Dof"/>
    <property type="match status" value="1"/>
</dbReference>
<dbReference type="GO" id="GO:0003700">
    <property type="term" value="F:DNA-binding transcription factor activity"/>
    <property type="evidence" value="ECO:0007669"/>
    <property type="project" value="UniProtKB-UniRule"/>
</dbReference>
<keyword evidence="2 8" id="KW-0863">Zinc-finger</keyword>
<evidence type="ECO:0000256" key="7">
    <source>
        <dbReference type="ARBA" id="ARBA00023242"/>
    </source>
</evidence>
<evidence type="ECO:0000256" key="1">
    <source>
        <dbReference type="ARBA" id="ARBA00022723"/>
    </source>
</evidence>
<dbReference type="PROSITE" id="PS01361">
    <property type="entry name" value="ZF_DOF_1"/>
    <property type="match status" value="1"/>
</dbReference>
<evidence type="ECO:0000256" key="2">
    <source>
        <dbReference type="ARBA" id="ARBA00022771"/>
    </source>
</evidence>
<protein>
    <recommendedName>
        <fullName evidence="9">Dof zinc finger protein</fullName>
    </recommendedName>
</protein>
<name>A0A8J5IQH2_ZINOF</name>
<dbReference type="PANTHER" id="PTHR31992">
    <property type="entry name" value="DOF ZINC FINGER PROTEIN DOF1.4-RELATED"/>
    <property type="match status" value="1"/>
</dbReference>
<evidence type="ECO:0000259" key="11">
    <source>
        <dbReference type="PROSITE" id="PS50884"/>
    </source>
</evidence>
<evidence type="ECO:0000313" key="12">
    <source>
        <dbReference type="EMBL" id="KAG6539014.1"/>
    </source>
</evidence>
<feature type="region of interest" description="Disordered" evidence="10">
    <location>
        <begin position="65"/>
        <end position="91"/>
    </location>
</feature>
<comment type="function">
    <text evidence="9">Transcription factor that binds specifically to a 5'-AA[AG]G-3' consensus core sequence.</text>
</comment>
<keyword evidence="6 9" id="KW-0804">Transcription</keyword>
<sequence length="186" mass="20416">MLRNPAKDVPPPVTEPEENLRCPRCESTDTKFCYYNNYNLSQPRHFCKSCQRYWTKGGVLRNVPVGGGTRKNAKRPTASFSPSAHVPGSKRRHLAKPEPVCILYPSLDVDPRLIGSTASFSSLLGVPNYASTSTIGAHGLELQSPNGSAGFESWAAPATLSNYFSEFWDGAWPNASIYYNPSSSLQ</sequence>
<keyword evidence="1 9" id="KW-0479">Metal-binding</keyword>
<evidence type="ECO:0000313" key="13">
    <source>
        <dbReference type="Proteomes" id="UP000734854"/>
    </source>
</evidence>
<dbReference type="GO" id="GO:0003677">
    <property type="term" value="F:DNA binding"/>
    <property type="evidence" value="ECO:0007669"/>
    <property type="project" value="UniProtKB-UniRule"/>
</dbReference>
<dbReference type="EMBL" id="JACMSC010000001">
    <property type="protein sequence ID" value="KAG6539014.1"/>
    <property type="molecule type" value="Genomic_DNA"/>
</dbReference>
<evidence type="ECO:0000256" key="10">
    <source>
        <dbReference type="SAM" id="MobiDB-lite"/>
    </source>
</evidence>
<dbReference type="GO" id="GO:0008270">
    <property type="term" value="F:zinc ion binding"/>
    <property type="evidence" value="ECO:0007669"/>
    <property type="project" value="UniProtKB-KW"/>
</dbReference>
<dbReference type="OrthoDB" id="1927254at2759"/>
<comment type="subcellular location">
    <subcellularLocation>
        <location evidence="8 9">Nucleus</location>
    </subcellularLocation>
</comment>
<evidence type="ECO:0000256" key="4">
    <source>
        <dbReference type="ARBA" id="ARBA00023015"/>
    </source>
</evidence>
<dbReference type="InterPro" id="IPR045174">
    <property type="entry name" value="Dof"/>
</dbReference>
<feature type="domain" description="Dof-type" evidence="11">
    <location>
        <begin position="20"/>
        <end position="74"/>
    </location>
</feature>
<evidence type="ECO:0000256" key="6">
    <source>
        <dbReference type="ARBA" id="ARBA00023163"/>
    </source>
</evidence>
<dbReference type="PROSITE" id="PS50884">
    <property type="entry name" value="ZF_DOF_2"/>
    <property type="match status" value="1"/>
</dbReference>
<organism evidence="12 13">
    <name type="scientific">Zingiber officinale</name>
    <name type="common">Ginger</name>
    <name type="synonym">Amomum zingiber</name>
    <dbReference type="NCBI Taxonomy" id="94328"/>
    <lineage>
        <taxon>Eukaryota</taxon>
        <taxon>Viridiplantae</taxon>
        <taxon>Streptophyta</taxon>
        <taxon>Embryophyta</taxon>
        <taxon>Tracheophyta</taxon>
        <taxon>Spermatophyta</taxon>
        <taxon>Magnoliopsida</taxon>
        <taxon>Liliopsida</taxon>
        <taxon>Zingiberales</taxon>
        <taxon>Zingiberaceae</taxon>
        <taxon>Zingiber</taxon>
    </lineage>
</organism>